<dbReference type="Proteomes" id="UP001230207">
    <property type="component" value="Unassembled WGS sequence"/>
</dbReference>
<evidence type="ECO:0000313" key="2">
    <source>
        <dbReference type="EMBL" id="MDQ0319380.1"/>
    </source>
</evidence>
<keyword evidence="1" id="KW-1133">Transmembrane helix</keyword>
<protein>
    <recommendedName>
        <fullName evidence="4">Permease</fullName>
    </recommendedName>
</protein>
<keyword evidence="1" id="KW-0472">Membrane</keyword>
<sequence length="228" mass="25751">MDVFNIAKSIEKLIFELLMWLIFYPYTLLRVIVQPGRMMDYARTETLRDENVSFDSGMKPSIFLFLSIVIAAYIAPVTKADLADASDTLTGQYVTASWLNLIIFRMVIYSIFPITSALIYDLITPGRVTRLTLQIPFNQQCYICAPFAMITSLSIVLFPHTENPVFAALFLAAQLWLLFSNFSFFRTQGQQSGWKAAGLTTVSFFVAWSVFLSVTIIALRYKGIAPST</sequence>
<comment type="caution">
    <text evidence="2">The sequence shown here is derived from an EMBL/GenBank/DDBJ whole genome shotgun (WGS) entry which is preliminary data.</text>
</comment>
<evidence type="ECO:0000256" key="1">
    <source>
        <dbReference type="SAM" id="Phobius"/>
    </source>
</evidence>
<evidence type="ECO:0000313" key="3">
    <source>
        <dbReference type="Proteomes" id="UP001230207"/>
    </source>
</evidence>
<dbReference type="EMBL" id="JAUSVF010000001">
    <property type="protein sequence ID" value="MDQ0319380.1"/>
    <property type="molecule type" value="Genomic_DNA"/>
</dbReference>
<feature type="transmembrane region" description="Helical" evidence="1">
    <location>
        <begin position="61"/>
        <end position="78"/>
    </location>
</feature>
<accession>A0ABU0BMA2</accession>
<feature type="transmembrane region" description="Helical" evidence="1">
    <location>
        <begin position="196"/>
        <end position="219"/>
    </location>
</feature>
<proteinExistence type="predicted"/>
<keyword evidence="1" id="KW-0812">Transmembrane</keyword>
<name>A0ABU0BMA2_9HYPH</name>
<feature type="transmembrane region" description="Helical" evidence="1">
    <location>
        <begin position="13"/>
        <end position="33"/>
    </location>
</feature>
<reference evidence="2 3" key="1">
    <citation type="submission" date="2023-07" db="EMBL/GenBank/DDBJ databases">
        <title>Genomic Encyclopedia of Type Strains, Phase IV (KMG-IV): sequencing the most valuable type-strain genomes for metagenomic binning, comparative biology and taxonomic classification.</title>
        <authorList>
            <person name="Goeker M."/>
        </authorList>
    </citation>
    <scope>NUCLEOTIDE SEQUENCE [LARGE SCALE GENOMIC DNA]</scope>
    <source>
        <strain evidence="2 3">DSM 1112</strain>
    </source>
</reference>
<feature type="transmembrane region" description="Helical" evidence="1">
    <location>
        <begin position="165"/>
        <end position="184"/>
    </location>
</feature>
<organism evidence="2 3">
    <name type="scientific">Pararhizobium capsulatum DSM 1112</name>
    <dbReference type="NCBI Taxonomy" id="1121113"/>
    <lineage>
        <taxon>Bacteria</taxon>
        <taxon>Pseudomonadati</taxon>
        <taxon>Pseudomonadota</taxon>
        <taxon>Alphaproteobacteria</taxon>
        <taxon>Hyphomicrobiales</taxon>
        <taxon>Rhizobiaceae</taxon>
        <taxon>Rhizobium/Agrobacterium group</taxon>
        <taxon>Pararhizobium</taxon>
    </lineage>
</organism>
<dbReference type="RefSeq" id="WP_307228235.1">
    <property type="nucleotide sequence ID" value="NZ_JAUSVF010000001.1"/>
</dbReference>
<feature type="transmembrane region" description="Helical" evidence="1">
    <location>
        <begin position="141"/>
        <end position="159"/>
    </location>
</feature>
<feature type="transmembrane region" description="Helical" evidence="1">
    <location>
        <begin position="98"/>
        <end position="120"/>
    </location>
</feature>
<evidence type="ECO:0008006" key="4">
    <source>
        <dbReference type="Google" id="ProtNLM"/>
    </source>
</evidence>
<keyword evidence="3" id="KW-1185">Reference proteome</keyword>
<gene>
    <name evidence="2" type="ORF">QO002_001518</name>
</gene>